<proteinExistence type="predicted"/>
<dbReference type="Proteomes" id="UP000188637">
    <property type="component" value="Unassembled WGS sequence"/>
</dbReference>
<evidence type="ECO:0000313" key="2">
    <source>
        <dbReference type="Proteomes" id="UP000188637"/>
    </source>
</evidence>
<keyword evidence="2" id="KW-1185">Reference proteome</keyword>
<name>A0ACC8XFR8_9FIRM</name>
<sequence length="338" mass="39303">MKKKFKDFLNIIKVKLEQLEVKVKLKQLSVKLKQLKVKLKQLVNPEQIKDRLKQLKVKLKQLAVKLEQLNHEPIGIILLLIGFSFIGANINIHIWEKNFPAYSEVKWQTTTNETGISITLDKVILMEDEILVYTTMNKVTTDAVLYSWQNMYINGKKLQGGLSGTYDHTDKNRQKAIFRFVLDHEIKPNENIKIEYIIEDLKYGNSNYETKLISGEWSWEFIAKASELSIETDIVDINQSFILPNDQVVTIDYLANNYINSKLYFTISETENDMEFIKFEIIDDSGNKLTSAHGTYFNEEGGYYAFDSIDLNRTSYITIIPYLMKDNIPFNDGFTVEF</sequence>
<accession>A0ACC8XFR8</accession>
<reference evidence="1" key="1">
    <citation type="submission" date="2016-08" db="EMBL/GenBank/DDBJ databases">
        <authorList>
            <person name="Ngugi D.K."/>
            <person name="Miyake S."/>
            <person name="Stingl U."/>
        </authorList>
    </citation>
    <scope>NUCLEOTIDE SEQUENCE</scope>
    <source>
        <strain evidence="1">SCG-D08WGA-EpuloA1</strain>
    </source>
</reference>
<gene>
    <name evidence="1" type="ORF">AN640_01285</name>
</gene>
<comment type="caution">
    <text evidence="1">The sequence shown here is derived from an EMBL/GenBank/DDBJ whole genome shotgun (WGS) entry which is preliminary data.</text>
</comment>
<evidence type="ECO:0000313" key="1">
    <source>
        <dbReference type="EMBL" id="ONI42298.1"/>
    </source>
</evidence>
<dbReference type="EMBL" id="LJHD01000190">
    <property type="protein sequence ID" value="ONI42298.1"/>
    <property type="molecule type" value="Genomic_DNA"/>
</dbReference>
<organism evidence="1 2">
    <name type="scientific">Candidatus Epulonipiscium fishelsonii</name>
    <dbReference type="NCBI Taxonomy" id="77094"/>
    <lineage>
        <taxon>Bacteria</taxon>
        <taxon>Bacillati</taxon>
        <taxon>Bacillota</taxon>
        <taxon>Clostridia</taxon>
        <taxon>Lachnospirales</taxon>
        <taxon>Lachnospiraceae</taxon>
        <taxon>Candidatus Epulonipiscium</taxon>
    </lineage>
</organism>
<protein>
    <submittedName>
        <fullName evidence="1">Uncharacterized protein</fullName>
    </submittedName>
</protein>